<keyword evidence="3" id="KW-0808">Transferase</keyword>
<feature type="domain" description="Glycosyltransferase subfamily 4-like N-terminal" evidence="2">
    <location>
        <begin position="22"/>
        <end position="137"/>
    </location>
</feature>
<evidence type="ECO:0000313" key="3">
    <source>
        <dbReference type="EMBL" id="TYB76231.1"/>
    </source>
</evidence>
<dbReference type="GO" id="GO:0016757">
    <property type="term" value="F:glycosyltransferase activity"/>
    <property type="evidence" value="ECO:0007669"/>
    <property type="project" value="InterPro"/>
</dbReference>
<proteinExistence type="predicted"/>
<evidence type="ECO:0000259" key="2">
    <source>
        <dbReference type="Pfam" id="PF13439"/>
    </source>
</evidence>
<dbReference type="AlphaFoldDB" id="A0A5D0R5U7"/>
<dbReference type="CDD" id="cd03808">
    <property type="entry name" value="GT4_CapM-like"/>
    <property type="match status" value="1"/>
</dbReference>
<feature type="domain" description="Glycosyl transferase family 1" evidence="1">
    <location>
        <begin position="186"/>
        <end position="341"/>
    </location>
</feature>
<dbReference type="InterPro" id="IPR028098">
    <property type="entry name" value="Glyco_trans_4-like_N"/>
</dbReference>
<organism evidence="3 4">
    <name type="scientific">Bizionia myxarmorum</name>
    <dbReference type="NCBI Taxonomy" id="291186"/>
    <lineage>
        <taxon>Bacteria</taxon>
        <taxon>Pseudomonadati</taxon>
        <taxon>Bacteroidota</taxon>
        <taxon>Flavobacteriia</taxon>
        <taxon>Flavobacteriales</taxon>
        <taxon>Flavobacteriaceae</taxon>
        <taxon>Bizionia</taxon>
    </lineage>
</organism>
<comment type="caution">
    <text evidence="3">The sequence shown here is derived from an EMBL/GenBank/DDBJ whole genome shotgun (WGS) entry which is preliminary data.</text>
</comment>
<keyword evidence="4" id="KW-1185">Reference proteome</keyword>
<dbReference type="EMBL" id="VSKK01000003">
    <property type="protein sequence ID" value="TYB76231.1"/>
    <property type="molecule type" value="Genomic_DNA"/>
</dbReference>
<evidence type="ECO:0000313" key="4">
    <source>
        <dbReference type="Proteomes" id="UP000323720"/>
    </source>
</evidence>
<dbReference type="PANTHER" id="PTHR12526">
    <property type="entry name" value="GLYCOSYLTRANSFERASE"/>
    <property type="match status" value="1"/>
</dbReference>
<protein>
    <submittedName>
        <fullName evidence="3">Glycosyltransferase family 4 protein</fullName>
    </submittedName>
</protein>
<dbReference type="PANTHER" id="PTHR12526:SF630">
    <property type="entry name" value="GLYCOSYLTRANSFERASE"/>
    <property type="match status" value="1"/>
</dbReference>
<dbReference type="Gene3D" id="3.40.50.2000">
    <property type="entry name" value="Glycogen Phosphorylase B"/>
    <property type="match status" value="2"/>
</dbReference>
<accession>A0A5D0R5U7</accession>
<sequence length="366" mass="41555">MNFMSKKICLVGGEDVHKRISISQYLIAAGFEVTIIGTSSMDFPDNISYHNYPLNRSLSLVSDYKTMTWFRTFFTENRFDVIHTFDTKPAFLLPLSLLKTNTPITRTITGLGTVFISQSILNRSLRSVYKALHSRVKNRVFKTVFQNDDDKNLFLKHNLINHNNYQLIYSSGIELKNYNGLAKRANSQFTFICVARIVYEKGITFLLEAARICHEKGYDFKFQIVGPIEENSKRLNKKIIKSYKSHAEFLGEQKDVKSLLLEADAFVLPTFREGFARVLLEAAAVGLPIVSTNVTGVREFAQHNKEALLVPSKNAEALASTLIELATNKNLANKLVENALKRVETFSLENVSKQYISIFEEAIKQS</sequence>
<name>A0A5D0R5U7_9FLAO</name>
<evidence type="ECO:0000259" key="1">
    <source>
        <dbReference type="Pfam" id="PF00534"/>
    </source>
</evidence>
<dbReference type="OrthoDB" id="9790710at2"/>
<dbReference type="Pfam" id="PF00534">
    <property type="entry name" value="Glycos_transf_1"/>
    <property type="match status" value="1"/>
</dbReference>
<reference evidence="3 4" key="1">
    <citation type="submission" date="2019-08" db="EMBL/GenBank/DDBJ databases">
        <title>Genomes of Antarctic Bizionia species.</title>
        <authorList>
            <person name="Bowman J.P."/>
        </authorList>
    </citation>
    <scope>NUCLEOTIDE SEQUENCE [LARGE SCALE GENOMIC DNA]</scope>
    <source>
        <strain evidence="3 4">ADA-4</strain>
    </source>
</reference>
<dbReference type="SUPFAM" id="SSF53756">
    <property type="entry name" value="UDP-Glycosyltransferase/glycogen phosphorylase"/>
    <property type="match status" value="1"/>
</dbReference>
<dbReference type="Proteomes" id="UP000323720">
    <property type="component" value="Unassembled WGS sequence"/>
</dbReference>
<gene>
    <name evidence="3" type="ORF">ES674_11600</name>
</gene>
<dbReference type="Pfam" id="PF13439">
    <property type="entry name" value="Glyco_transf_4"/>
    <property type="match status" value="1"/>
</dbReference>
<dbReference type="InterPro" id="IPR001296">
    <property type="entry name" value="Glyco_trans_1"/>
</dbReference>